<gene>
    <name evidence="6" type="ORF">F9962_11365</name>
</gene>
<dbReference type="Proteomes" id="UP000440773">
    <property type="component" value="Unassembled WGS sequence"/>
</dbReference>
<comment type="caution">
    <text evidence="6">The sequence shown here is derived from an EMBL/GenBank/DDBJ whole genome shotgun (WGS) entry which is preliminary data.</text>
</comment>
<evidence type="ECO:0000259" key="5">
    <source>
        <dbReference type="Pfam" id="PF26305"/>
    </source>
</evidence>
<name>A0A7J5L1K5_BACSE</name>
<sequence length="300" mass="35361">MNEVDPIYTNKTLEAGENAKSHLQRELQQSVNFRYQGSVMTRTHIRGVSDIDLLTITSKFQDTDYSKAKAFVESHPYSYDTETMRIKNWVNNFTRYFGDANNDLRQLRLEDERILQSHYVICDIAKPKSIRITNQNLHRDVDVVVASWHDSLEYISGNGDVYRGIYIYDKQKNERLGPDYPFLSIDRINTRSSYTEGRLKKMIRFLKNVKADASVNIDLTSFDINAICYDINIEEYRNSYYLDLVRVLWLKLYHLCQNESEANGLKSVDGTEYIFRNNPSKFDNLKRLHNEVWNIYKELQ</sequence>
<evidence type="ECO:0000313" key="7">
    <source>
        <dbReference type="Proteomes" id="UP000440773"/>
    </source>
</evidence>
<keyword evidence="1" id="KW-0808">Transferase</keyword>
<feature type="domain" description="cGAS/DncV-like nucleotidyltransferase C-terminal helical" evidence="5">
    <location>
        <begin position="187"/>
        <end position="296"/>
    </location>
</feature>
<keyword evidence="4" id="KW-0051">Antiviral defense</keyword>
<proteinExistence type="predicted"/>
<protein>
    <recommendedName>
        <fullName evidence="5">cGAS/DncV-like nucleotidyltransferase C-terminal helical domain-containing protein</fullName>
    </recommendedName>
</protein>
<accession>A0A7J5L1K5</accession>
<evidence type="ECO:0000313" key="6">
    <source>
        <dbReference type="EMBL" id="KAB5280831.1"/>
    </source>
</evidence>
<evidence type="ECO:0000256" key="3">
    <source>
        <dbReference type="ARBA" id="ARBA00022741"/>
    </source>
</evidence>
<dbReference type="AlphaFoldDB" id="A0A7J5L1K5"/>
<dbReference type="InterPro" id="IPR058909">
    <property type="entry name" value="CD_NTase_C"/>
</dbReference>
<evidence type="ECO:0000256" key="1">
    <source>
        <dbReference type="ARBA" id="ARBA00022679"/>
    </source>
</evidence>
<evidence type="ECO:0000256" key="2">
    <source>
        <dbReference type="ARBA" id="ARBA00022695"/>
    </source>
</evidence>
<keyword evidence="3" id="KW-0547">Nucleotide-binding</keyword>
<dbReference type="EMBL" id="WCLP01000028">
    <property type="protein sequence ID" value="KAB5280831.1"/>
    <property type="molecule type" value="Genomic_DNA"/>
</dbReference>
<reference evidence="6 7" key="1">
    <citation type="journal article" date="2019" name="Nat. Med.">
        <title>A library of human gut bacterial isolates paired with longitudinal multiomics data enables mechanistic microbiome research.</title>
        <authorList>
            <person name="Poyet M."/>
            <person name="Groussin M."/>
            <person name="Gibbons S.M."/>
            <person name="Avila-Pacheco J."/>
            <person name="Jiang X."/>
            <person name="Kearney S.M."/>
            <person name="Perrotta A.R."/>
            <person name="Berdy B."/>
            <person name="Zhao S."/>
            <person name="Lieberman T.D."/>
            <person name="Swanson P.K."/>
            <person name="Smith M."/>
            <person name="Roesemann S."/>
            <person name="Alexander J.E."/>
            <person name="Rich S.A."/>
            <person name="Livny J."/>
            <person name="Vlamakis H."/>
            <person name="Clish C."/>
            <person name="Bullock K."/>
            <person name="Deik A."/>
            <person name="Scott J."/>
            <person name="Pierce K.A."/>
            <person name="Xavier R.J."/>
            <person name="Alm E.J."/>
        </authorList>
    </citation>
    <scope>NUCLEOTIDE SEQUENCE [LARGE SCALE GENOMIC DNA]</scope>
    <source>
        <strain evidence="6 7">BIOML-A17</strain>
    </source>
</reference>
<dbReference type="Pfam" id="PF26305">
    <property type="entry name" value="CD_NTase_C"/>
    <property type="match status" value="1"/>
</dbReference>
<keyword evidence="2" id="KW-0548">Nucleotidyltransferase</keyword>
<evidence type="ECO:0000256" key="4">
    <source>
        <dbReference type="ARBA" id="ARBA00023118"/>
    </source>
</evidence>
<organism evidence="6 7">
    <name type="scientific">Bacteroides stercoris</name>
    <dbReference type="NCBI Taxonomy" id="46506"/>
    <lineage>
        <taxon>Bacteria</taxon>
        <taxon>Pseudomonadati</taxon>
        <taxon>Bacteroidota</taxon>
        <taxon>Bacteroidia</taxon>
        <taxon>Bacteroidales</taxon>
        <taxon>Bacteroidaceae</taxon>
        <taxon>Bacteroides</taxon>
    </lineage>
</organism>